<dbReference type="EMBL" id="NBNE01020297">
    <property type="protein sequence ID" value="OWY91417.1"/>
    <property type="molecule type" value="Genomic_DNA"/>
</dbReference>
<protein>
    <submittedName>
        <fullName evidence="1">Helitron helicase</fullName>
    </submittedName>
</protein>
<name>A0A225UDV6_9STRA</name>
<accession>A0A225UDV6</accession>
<keyword evidence="1" id="KW-0067">ATP-binding</keyword>
<dbReference type="GO" id="GO:0004386">
    <property type="term" value="F:helicase activity"/>
    <property type="evidence" value="ECO:0007669"/>
    <property type="project" value="UniProtKB-KW"/>
</dbReference>
<keyword evidence="1" id="KW-0347">Helicase</keyword>
<dbReference type="OrthoDB" id="145083at2759"/>
<keyword evidence="1" id="KW-0547">Nucleotide-binding</keyword>
<proteinExistence type="predicted"/>
<reference evidence="2" key="1">
    <citation type="submission" date="2017-03" db="EMBL/GenBank/DDBJ databases">
        <title>Phytopthora megakarya and P. palmivora, two closely related causual agents of cacao black pod achieved similar genome size and gene model numbers by different mechanisms.</title>
        <authorList>
            <person name="Ali S."/>
            <person name="Shao J."/>
            <person name="Larry D.J."/>
            <person name="Kronmiller B."/>
            <person name="Shen D."/>
            <person name="Strem M.D."/>
            <person name="Melnick R.L."/>
            <person name="Guiltinan M.J."/>
            <person name="Tyler B.M."/>
            <person name="Meinhardt L.W."/>
            <person name="Bailey B.A."/>
        </authorList>
    </citation>
    <scope>NUCLEOTIDE SEQUENCE [LARGE SCALE GENOMIC DNA]</scope>
    <source>
        <strain evidence="2">zdho120</strain>
    </source>
</reference>
<keyword evidence="2" id="KW-1185">Reference proteome</keyword>
<evidence type="ECO:0000313" key="2">
    <source>
        <dbReference type="Proteomes" id="UP000198211"/>
    </source>
</evidence>
<evidence type="ECO:0000313" key="1">
    <source>
        <dbReference type="EMBL" id="OWY91417.1"/>
    </source>
</evidence>
<organism evidence="1 2">
    <name type="scientific">Phytophthora megakarya</name>
    <dbReference type="NCBI Taxonomy" id="4795"/>
    <lineage>
        <taxon>Eukaryota</taxon>
        <taxon>Sar</taxon>
        <taxon>Stramenopiles</taxon>
        <taxon>Oomycota</taxon>
        <taxon>Peronosporomycetes</taxon>
        <taxon>Peronosporales</taxon>
        <taxon>Peronosporaceae</taxon>
        <taxon>Phytophthora</taxon>
    </lineage>
</organism>
<dbReference type="Proteomes" id="UP000198211">
    <property type="component" value="Unassembled WGS sequence"/>
</dbReference>
<gene>
    <name evidence="1" type="ORF">PHMEG_00040010</name>
</gene>
<keyword evidence="1" id="KW-0378">Hydrolase</keyword>
<dbReference type="AlphaFoldDB" id="A0A225UDV6"/>
<sequence length="111" mass="12721">MINRGFYEAVDRVVRDIMKNESEPSGGNTIDKFYLYFKTLHARRRKLRALRVQIYEKIYVNSADLAKFSEFLLPIGEGRYPVNEDIGEGVICLPHDMYVFSGATGGAARPW</sequence>
<comment type="caution">
    <text evidence="1">The sequence shown here is derived from an EMBL/GenBank/DDBJ whole genome shotgun (WGS) entry which is preliminary data.</text>
</comment>